<dbReference type="Proteomes" id="UP000257109">
    <property type="component" value="Unassembled WGS sequence"/>
</dbReference>
<name>A0A371HBL8_MUCPR</name>
<dbReference type="PANTHER" id="PTHR33067">
    <property type="entry name" value="RNA-DIRECTED DNA POLYMERASE-RELATED"/>
    <property type="match status" value="1"/>
</dbReference>
<evidence type="ECO:0008006" key="3">
    <source>
        <dbReference type="Google" id="ProtNLM"/>
    </source>
</evidence>
<accession>A0A371HBL8</accession>
<dbReference type="AlphaFoldDB" id="A0A371HBL8"/>
<evidence type="ECO:0000313" key="2">
    <source>
        <dbReference type="Proteomes" id="UP000257109"/>
    </source>
</evidence>
<dbReference type="OrthoDB" id="1702682at2759"/>
<comment type="caution">
    <text evidence="1">The sequence shown here is derived from an EMBL/GenBank/DDBJ whole genome shotgun (WGS) entry which is preliminary data.</text>
</comment>
<feature type="non-terminal residue" evidence="1">
    <location>
        <position position="1"/>
    </location>
</feature>
<dbReference type="PANTHER" id="PTHR33067:SF31">
    <property type="entry name" value="RNA-DIRECTED DNA POLYMERASE"/>
    <property type="match status" value="1"/>
</dbReference>
<organism evidence="1 2">
    <name type="scientific">Mucuna pruriens</name>
    <name type="common">Velvet bean</name>
    <name type="synonym">Dolichos pruriens</name>
    <dbReference type="NCBI Taxonomy" id="157652"/>
    <lineage>
        <taxon>Eukaryota</taxon>
        <taxon>Viridiplantae</taxon>
        <taxon>Streptophyta</taxon>
        <taxon>Embryophyta</taxon>
        <taxon>Tracheophyta</taxon>
        <taxon>Spermatophyta</taxon>
        <taxon>Magnoliopsida</taxon>
        <taxon>eudicotyledons</taxon>
        <taxon>Gunneridae</taxon>
        <taxon>Pentapetalae</taxon>
        <taxon>rosids</taxon>
        <taxon>fabids</taxon>
        <taxon>Fabales</taxon>
        <taxon>Fabaceae</taxon>
        <taxon>Papilionoideae</taxon>
        <taxon>50 kb inversion clade</taxon>
        <taxon>NPAAA clade</taxon>
        <taxon>indigoferoid/millettioid clade</taxon>
        <taxon>Phaseoleae</taxon>
        <taxon>Mucuna</taxon>
    </lineage>
</organism>
<proteinExistence type="predicted"/>
<gene>
    <name evidence="1" type="ORF">CR513_16695</name>
</gene>
<dbReference type="EMBL" id="QJKJ01003060">
    <property type="protein sequence ID" value="RDY00160.1"/>
    <property type="molecule type" value="Genomic_DNA"/>
</dbReference>
<sequence length="134" mass="15537">MAKGTHQAYRNLDRYQFMSPPPPTCEHCRTTGYEDEKHDKKFSKFLNIFKNLHINIPFAKVMAQMSTYAKILKEIGFEVVNLIEECFTVVLKKFLPTIRDPWSFTILCIMGNSYFEKALCDLGSSINLMPSLFL</sequence>
<keyword evidence="2" id="KW-1185">Reference proteome</keyword>
<reference evidence="1" key="1">
    <citation type="submission" date="2018-05" db="EMBL/GenBank/DDBJ databases">
        <title>Draft genome of Mucuna pruriens seed.</title>
        <authorList>
            <person name="Nnadi N.E."/>
            <person name="Vos R."/>
            <person name="Hasami M.H."/>
            <person name="Devisetty U.K."/>
            <person name="Aguiy J.C."/>
        </authorList>
    </citation>
    <scope>NUCLEOTIDE SEQUENCE [LARGE SCALE GENOMIC DNA]</scope>
    <source>
        <strain evidence="1">JCA_2017</strain>
    </source>
</reference>
<protein>
    <recommendedName>
        <fullName evidence="3">Reverse transcriptase domain-containing protein</fullName>
    </recommendedName>
</protein>
<evidence type="ECO:0000313" key="1">
    <source>
        <dbReference type="EMBL" id="RDY00160.1"/>
    </source>
</evidence>